<feature type="repeat" description="ANK" evidence="10">
    <location>
        <begin position="1064"/>
        <end position="1101"/>
    </location>
</feature>
<feature type="compositionally biased region" description="Low complexity" evidence="11">
    <location>
        <begin position="983"/>
        <end position="998"/>
    </location>
</feature>
<dbReference type="InterPro" id="IPR036640">
    <property type="entry name" value="ABC1_TM_sf"/>
</dbReference>
<name>A0A813G5G4_POLGL</name>
<dbReference type="Proteomes" id="UP000654075">
    <property type="component" value="Unassembled WGS sequence"/>
</dbReference>
<dbReference type="GO" id="GO:0005524">
    <property type="term" value="F:ATP binding"/>
    <property type="evidence" value="ECO:0007669"/>
    <property type="project" value="UniProtKB-KW"/>
</dbReference>
<evidence type="ECO:0000259" key="14">
    <source>
        <dbReference type="PROSITE" id="PS50929"/>
    </source>
</evidence>
<dbReference type="GO" id="GO:0140359">
    <property type="term" value="F:ABC-type transporter activity"/>
    <property type="evidence" value="ECO:0007669"/>
    <property type="project" value="InterPro"/>
</dbReference>
<dbReference type="Pfam" id="PF00005">
    <property type="entry name" value="ABC_tran"/>
    <property type="match status" value="1"/>
</dbReference>
<dbReference type="InterPro" id="IPR017871">
    <property type="entry name" value="ABC_transporter-like_CS"/>
</dbReference>
<evidence type="ECO:0000313" key="16">
    <source>
        <dbReference type="Proteomes" id="UP000654075"/>
    </source>
</evidence>
<dbReference type="SUPFAM" id="SSF52540">
    <property type="entry name" value="P-loop containing nucleoside triphosphate hydrolases"/>
    <property type="match status" value="1"/>
</dbReference>
<dbReference type="Gene3D" id="1.20.1560.10">
    <property type="entry name" value="ABC transporter type 1, transmembrane domain"/>
    <property type="match status" value="1"/>
</dbReference>
<gene>
    <name evidence="15" type="ORF">PGLA1383_LOCUS39059</name>
</gene>
<feature type="repeat" description="ANK" evidence="10">
    <location>
        <begin position="1031"/>
        <end position="1063"/>
    </location>
</feature>
<keyword evidence="6" id="KW-0547">Nucleotide-binding</keyword>
<sequence length="1134" mass="124627">MHSGIRLSMAQRSQRSACRCFASSLLVPSLRPLRSCGWLGLETPRLGPRELRSLPHIRWHGMASVAAEHKEGKPEKAEETTTATTAATATRTATAAATTPTATTTTAAEKSESTESQREWAALLSLRRFIWPPEDPELRRRVVLAVTLMIASKGLGLAVPLLMKSIVDGLAPVFVVGAQTAATAATLPIAALAGYGAVRVAQSLCSELRNLAFSTVSARALTGISSDVFRHLHSLSLEYHLSRQTGAVAAIVSRGVRGLQWLLSVVVFNVAPTIFEIGLVSGLLWYTLGSQFALVNVVTIGAYSAWTFSVTTWRTQIRRTMNEAETKSGALMVDSLMNFETVKHFCGEKAESVKYEAYLSQYETGLRKTAVSLGLLNFGQQAIFTSGMTAMLVLCSQGVLAGSMSVGDLVMANALLLQLLSPLNWLGTMYSESRRSLIDLRELTALLEQPPERPLLNASASPLMLPFGDSPSLEFRDVSFGYPSSTEPLLRGVSIHVPAGTTLALVGTSGSGKSTLFRLLFRFFDPTAGSIHLADKDLRDLTVDSVRQHIGLIPQDIVLFNTTLRENLAYGRPAATTEEINDVVRAAALEGVIAGLPLGLDTMVGERGLKLSGGEKQRVAIARALLRRPSVLLVDEGTASLDSQTEFEVMSQLRAMSSSQRATTVVIAHRLSTVQHAEQIAVLHKGSVAEIGSHQVQGQTVSIMGTIKGIKQVRRIIEDCFRNIHPIYHIKELMIRRELEKDPELKEENWDRFLPHFKNRNVQRKKQKLKKKKRSKEVFPPQAQPRKEDLQMETGEYFLDEKEREQRNRIAKRESQVAKSAEKRPCLNGLSLNGLAETVLPFRTAEYIAGFCEKLLGEGIADPGDLLSTSQQALENKLATHAAFNFIEMADTISLRSAIQRAGRDAGARDLSSVRGDPKPKQKSGGRSEGDVEMRASSGGRRQRSRSTGRGAVRGRSLSNQRGRRRGRRENSRPLGRAREQDQAQARSAQQKQQRQPQTPKPEIWSAVERGDEAAVRRLLEEGQDPEEKHSGWTPLMKAAEEGRVEIMRLLLEKGVDMEARNKRGRSALSFASAPSMKRPTPTGALRLLLERGADMSRKDDDGMTAKARAEKEQRQEAITIFEEFEQKGPEAAH</sequence>
<feature type="region of interest" description="Disordered" evidence="11">
    <location>
        <begin position="762"/>
        <end position="793"/>
    </location>
</feature>
<dbReference type="FunFam" id="3.40.50.300:FF:000299">
    <property type="entry name" value="ABC transporter ATP-binding protein/permease"/>
    <property type="match status" value="1"/>
</dbReference>
<feature type="transmembrane region" description="Helical" evidence="12">
    <location>
        <begin position="261"/>
        <end position="286"/>
    </location>
</feature>
<evidence type="ECO:0008006" key="17">
    <source>
        <dbReference type="Google" id="ProtNLM"/>
    </source>
</evidence>
<keyword evidence="4" id="KW-1003">Cell membrane</keyword>
<evidence type="ECO:0000256" key="3">
    <source>
        <dbReference type="ARBA" id="ARBA00022448"/>
    </source>
</evidence>
<dbReference type="Pfam" id="PF00664">
    <property type="entry name" value="ABC_membrane"/>
    <property type="match status" value="1"/>
</dbReference>
<evidence type="ECO:0000256" key="9">
    <source>
        <dbReference type="ARBA" id="ARBA00023136"/>
    </source>
</evidence>
<evidence type="ECO:0000256" key="2">
    <source>
        <dbReference type="ARBA" id="ARBA00004651"/>
    </source>
</evidence>
<feature type="compositionally biased region" description="Low complexity" evidence="11">
    <location>
        <begin position="948"/>
        <end position="961"/>
    </location>
</feature>
<dbReference type="Gene3D" id="1.25.40.20">
    <property type="entry name" value="Ankyrin repeat-containing domain"/>
    <property type="match status" value="1"/>
</dbReference>
<feature type="region of interest" description="Disordered" evidence="11">
    <location>
        <begin position="66"/>
        <end position="114"/>
    </location>
</feature>
<feature type="compositionally biased region" description="Basic and acidic residues" evidence="11">
    <location>
        <begin position="67"/>
        <end position="79"/>
    </location>
</feature>
<keyword evidence="9 12" id="KW-0472">Membrane</keyword>
<comment type="caution">
    <text evidence="15">The sequence shown here is derived from an EMBL/GenBank/DDBJ whole genome shotgun (WGS) entry which is preliminary data.</text>
</comment>
<dbReference type="GO" id="GO:0016887">
    <property type="term" value="F:ATP hydrolysis activity"/>
    <property type="evidence" value="ECO:0007669"/>
    <property type="project" value="InterPro"/>
</dbReference>
<dbReference type="AlphaFoldDB" id="A0A813G5G4"/>
<dbReference type="InterPro" id="IPR011527">
    <property type="entry name" value="ABC1_TM_dom"/>
</dbReference>
<keyword evidence="10" id="KW-0040">ANK repeat</keyword>
<dbReference type="OrthoDB" id="6500128at2759"/>
<dbReference type="PANTHER" id="PTHR24221">
    <property type="entry name" value="ATP-BINDING CASSETTE SUB-FAMILY B"/>
    <property type="match status" value="1"/>
</dbReference>
<evidence type="ECO:0000313" key="15">
    <source>
        <dbReference type="EMBL" id="CAE8621540.1"/>
    </source>
</evidence>
<evidence type="ECO:0000259" key="13">
    <source>
        <dbReference type="PROSITE" id="PS50893"/>
    </source>
</evidence>
<evidence type="ECO:0000256" key="7">
    <source>
        <dbReference type="ARBA" id="ARBA00022840"/>
    </source>
</evidence>
<dbReference type="InterPro" id="IPR027417">
    <property type="entry name" value="P-loop_NTPase"/>
</dbReference>
<reference evidence="15" key="1">
    <citation type="submission" date="2021-02" db="EMBL/GenBank/DDBJ databases">
        <authorList>
            <person name="Dougan E. K."/>
            <person name="Rhodes N."/>
            <person name="Thang M."/>
            <person name="Chan C."/>
        </authorList>
    </citation>
    <scope>NUCLEOTIDE SEQUENCE</scope>
</reference>
<dbReference type="PROSITE" id="PS50893">
    <property type="entry name" value="ABC_TRANSPORTER_2"/>
    <property type="match status" value="1"/>
</dbReference>
<feature type="transmembrane region" description="Helical" evidence="12">
    <location>
        <begin position="409"/>
        <end position="427"/>
    </location>
</feature>
<dbReference type="PANTHER" id="PTHR24221:SF402">
    <property type="entry name" value="IRON-SULFUR CLUSTERS TRANSPORTER ABCB7, MITOCHONDRIAL"/>
    <property type="match status" value="1"/>
</dbReference>
<feature type="transmembrane region" description="Helical" evidence="12">
    <location>
        <begin position="292"/>
        <end position="313"/>
    </location>
</feature>
<dbReference type="GO" id="GO:0005886">
    <property type="term" value="C:plasma membrane"/>
    <property type="evidence" value="ECO:0007669"/>
    <property type="project" value="UniProtKB-SubCell"/>
</dbReference>
<keyword evidence="8 12" id="KW-1133">Transmembrane helix</keyword>
<evidence type="ECO:0000256" key="10">
    <source>
        <dbReference type="PROSITE-ProRule" id="PRU00023"/>
    </source>
</evidence>
<dbReference type="PROSITE" id="PS50297">
    <property type="entry name" value="ANK_REP_REGION"/>
    <property type="match status" value="1"/>
</dbReference>
<feature type="compositionally biased region" description="Basic residues" evidence="11">
    <location>
        <begin position="762"/>
        <end position="775"/>
    </location>
</feature>
<keyword evidence="5 12" id="KW-0812">Transmembrane</keyword>
<accession>A0A813G5G4</accession>
<dbReference type="Pfam" id="PF21800">
    <property type="entry name" value="KH_KRR1_2nd"/>
    <property type="match status" value="1"/>
</dbReference>
<keyword evidence="16" id="KW-1185">Reference proteome</keyword>
<dbReference type="Gene3D" id="3.40.50.300">
    <property type="entry name" value="P-loop containing nucleotide triphosphate hydrolases"/>
    <property type="match status" value="1"/>
</dbReference>
<feature type="domain" description="ABC transmembrane type-1" evidence="14">
    <location>
        <begin position="143"/>
        <end position="435"/>
    </location>
</feature>
<keyword evidence="3" id="KW-0813">Transport</keyword>
<dbReference type="SUPFAM" id="SSF48403">
    <property type="entry name" value="Ankyrin repeat"/>
    <property type="match status" value="1"/>
</dbReference>
<organism evidence="15 16">
    <name type="scientific">Polarella glacialis</name>
    <name type="common">Dinoflagellate</name>
    <dbReference type="NCBI Taxonomy" id="89957"/>
    <lineage>
        <taxon>Eukaryota</taxon>
        <taxon>Sar</taxon>
        <taxon>Alveolata</taxon>
        <taxon>Dinophyceae</taxon>
        <taxon>Suessiales</taxon>
        <taxon>Suessiaceae</taxon>
        <taxon>Polarella</taxon>
    </lineage>
</organism>
<feature type="transmembrane region" description="Helical" evidence="12">
    <location>
        <begin position="142"/>
        <end position="163"/>
    </location>
</feature>
<feature type="compositionally biased region" description="Basic and acidic residues" evidence="11">
    <location>
        <begin position="969"/>
        <end position="982"/>
    </location>
</feature>
<dbReference type="GO" id="GO:0006879">
    <property type="term" value="P:intracellular iron ion homeostasis"/>
    <property type="evidence" value="ECO:0007669"/>
    <property type="project" value="TreeGrafter"/>
</dbReference>
<evidence type="ECO:0000256" key="11">
    <source>
        <dbReference type="SAM" id="MobiDB-lite"/>
    </source>
</evidence>
<dbReference type="InterPro" id="IPR002110">
    <property type="entry name" value="Ankyrin_rpt"/>
</dbReference>
<dbReference type="SUPFAM" id="SSF90123">
    <property type="entry name" value="ABC transporter transmembrane region"/>
    <property type="match status" value="1"/>
</dbReference>
<dbReference type="PRINTS" id="PR01415">
    <property type="entry name" value="ANKYRIN"/>
</dbReference>
<dbReference type="GO" id="GO:0005743">
    <property type="term" value="C:mitochondrial inner membrane"/>
    <property type="evidence" value="ECO:0007669"/>
    <property type="project" value="TreeGrafter"/>
</dbReference>
<dbReference type="GO" id="GO:0003723">
    <property type="term" value="F:RNA binding"/>
    <property type="evidence" value="ECO:0007669"/>
    <property type="project" value="UniProtKB-KW"/>
</dbReference>
<dbReference type="Pfam" id="PF12796">
    <property type="entry name" value="Ank_2"/>
    <property type="match status" value="1"/>
</dbReference>
<evidence type="ECO:0000256" key="4">
    <source>
        <dbReference type="ARBA" id="ARBA00022475"/>
    </source>
</evidence>
<dbReference type="InterPro" id="IPR048548">
    <property type="entry name" value="KRR1-like_KH2"/>
</dbReference>
<feature type="compositionally biased region" description="Basic and acidic residues" evidence="11">
    <location>
        <begin position="916"/>
        <end position="934"/>
    </location>
</feature>
<dbReference type="EMBL" id="CAJNNV010027767">
    <property type="protein sequence ID" value="CAE8621540.1"/>
    <property type="molecule type" value="Genomic_DNA"/>
</dbReference>
<feature type="domain" description="ABC transporter" evidence="13">
    <location>
        <begin position="473"/>
        <end position="710"/>
    </location>
</feature>
<feature type="transmembrane region" description="Helical" evidence="12">
    <location>
        <begin position="169"/>
        <end position="193"/>
    </location>
</feature>
<evidence type="ECO:0000256" key="6">
    <source>
        <dbReference type="ARBA" id="ARBA00022741"/>
    </source>
</evidence>
<feature type="region of interest" description="Disordered" evidence="11">
    <location>
        <begin position="1091"/>
        <end position="1114"/>
    </location>
</feature>
<dbReference type="PROSITE" id="PS50929">
    <property type="entry name" value="ABC_TM1F"/>
    <property type="match status" value="1"/>
</dbReference>
<dbReference type="InterPro" id="IPR039421">
    <property type="entry name" value="Type_1_exporter"/>
</dbReference>
<dbReference type="InterPro" id="IPR003439">
    <property type="entry name" value="ABC_transporter-like_ATP-bd"/>
</dbReference>
<evidence type="ECO:0000256" key="5">
    <source>
        <dbReference type="ARBA" id="ARBA00022692"/>
    </source>
</evidence>
<proteinExistence type="predicted"/>
<dbReference type="SMART" id="SM00248">
    <property type="entry name" value="ANK"/>
    <property type="match status" value="2"/>
</dbReference>
<protein>
    <recommendedName>
        <fullName evidence="17">ATP-dependent transporter ycf16</fullName>
    </recommendedName>
</protein>
<evidence type="ECO:0000256" key="8">
    <source>
        <dbReference type="ARBA" id="ARBA00022989"/>
    </source>
</evidence>
<keyword evidence="7" id="KW-0067">ATP-binding</keyword>
<dbReference type="SMART" id="SM00382">
    <property type="entry name" value="AAA"/>
    <property type="match status" value="1"/>
</dbReference>
<feature type="compositionally biased region" description="Low complexity" evidence="11">
    <location>
        <begin position="80"/>
        <end position="108"/>
    </location>
</feature>
<evidence type="ECO:0000256" key="1">
    <source>
        <dbReference type="ARBA" id="ARBA00004225"/>
    </source>
</evidence>
<dbReference type="InterPro" id="IPR036770">
    <property type="entry name" value="Ankyrin_rpt-contain_sf"/>
</dbReference>
<dbReference type="PROSITE" id="PS50088">
    <property type="entry name" value="ANK_REPEAT"/>
    <property type="match status" value="2"/>
</dbReference>
<dbReference type="InterPro" id="IPR003593">
    <property type="entry name" value="AAA+_ATPase"/>
</dbReference>
<dbReference type="CDD" id="cd18582">
    <property type="entry name" value="ABC_6TM_ATM1_ABCB7"/>
    <property type="match status" value="1"/>
</dbReference>
<dbReference type="PROSITE" id="PS00211">
    <property type="entry name" value="ABC_TRANSPORTER_1"/>
    <property type="match status" value="1"/>
</dbReference>
<comment type="subcellular location">
    <subcellularLocation>
        <location evidence="2">Cell membrane</location>
        <topology evidence="2">Multi-pass membrane protein</topology>
    </subcellularLocation>
    <subcellularLocation>
        <location evidence="1">Mitochondrion membrane</location>
        <topology evidence="1">Multi-pass membrane protein</topology>
    </subcellularLocation>
</comment>
<evidence type="ECO:0000256" key="12">
    <source>
        <dbReference type="SAM" id="Phobius"/>
    </source>
</evidence>
<feature type="region of interest" description="Disordered" evidence="11">
    <location>
        <begin position="904"/>
        <end position="1008"/>
    </location>
</feature>